<dbReference type="Pfam" id="PF04228">
    <property type="entry name" value="Zn_peptidase"/>
    <property type="match status" value="1"/>
</dbReference>
<evidence type="ECO:0000256" key="4">
    <source>
        <dbReference type="ARBA" id="ARBA00023136"/>
    </source>
</evidence>
<dbReference type="GO" id="GO:0008237">
    <property type="term" value="F:metallopeptidase activity"/>
    <property type="evidence" value="ECO:0007669"/>
    <property type="project" value="UniProtKB-KW"/>
</dbReference>
<dbReference type="GO" id="GO:0016020">
    <property type="term" value="C:membrane"/>
    <property type="evidence" value="ECO:0007669"/>
    <property type="project" value="UniProtKB-SubCell"/>
</dbReference>
<protein>
    <submittedName>
        <fullName evidence="7">Metalloprotease</fullName>
    </submittedName>
</protein>
<gene>
    <name evidence="7" type="ORF">BTO08_02255</name>
</gene>
<keyword evidence="2 6" id="KW-0812">Transmembrane</keyword>
<evidence type="ECO:0000256" key="1">
    <source>
        <dbReference type="ARBA" id="ARBA00004167"/>
    </source>
</evidence>
<dbReference type="RefSeq" id="WP_105059713.1">
    <property type="nucleotide sequence ID" value="NZ_MSCJ01000001.1"/>
</dbReference>
<dbReference type="PANTHER" id="PTHR30168:SF0">
    <property type="entry name" value="INNER MEMBRANE PROTEIN"/>
    <property type="match status" value="1"/>
</dbReference>
<organism evidence="7 8">
    <name type="scientific">Photobacterium angustum</name>
    <dbReference type="NCBI Taxonomy" id="661"/>
    <lineage>
        <taxon>Bacteria</taxon>
        <taxon>Pseudomonadati</taxon>
        <taxon>Pseudomonadota</taxon>
        <taxon>Gammaproteobacteria</taxon>
        <taxon>Vibrionales</taxon>
        <taxon>Vibrionaceae</taxon>
        <taxon>Photobacterium</taxon>
    </lineage>
</organism>
<dbReference type="InterPro" id="IPR007343">
    <property type="entry name" value="Uncharacterised_pept_Zn_put"/>
</dbReference>
<accession>A0A2S7VW53</accession>
<proteinExistence type="predicted"/>
<dbReference type="OrthoDB" id="9774900at2"/>
<evidence type="ECO:0000256" key="3">
    <source>
        <dbReference type="ARBA" id="ARBA00022989"/>
    </source>
</evidence>
<dbReference type="GO" id="GO:0006508">
    <property type="term" value="P:proteolysis"/>
    <property type="evidence" value="ECO:0007669"/>
    <property type="project" value="UniProtKB-KW"/>
</dbReference>
<keyword evidence="7" id="KW-0645">Protease</keyword>
<keyword evidence="4 6" id="KW-0472">Membrane</keyword>
<dbReference type="EMBL" id="MSCJ01000001">
    <property type="protein sequence ID" value="PQJ66321.1"/>
    <property type="molecule type" value="Genomic_DNA"/>
</dbReference>
<keyword evidence="7" id="KW-0378">Hydrolase</keyword>
<comment type="subcellular location">
    <subcellularLocation>
        <location evidence="1">Membrane</location>
        <topology evidence="1">Single-pass membrane protein</topology>
    </subcellularLocation>
</comment>
<name>A0A2S7VW53_PHOAN</name>
<keyword evidence="3 6" id="KW-1133">Transmembrane helix</keyword>
<dbReference type="PANTHER" id="PTHR30168">
    <property type="entry name" value="PUTATIVE MEMBRANE PROTEIN YPFJ"/>
    <property type="match status" value="1"/>
</dbReference>
<keyword evidence="7" id="KW-0482">Metalloprotease</keyword>
<sequence>MRWKNSRRSTNIEDRRGQGSAQAGLPIGGLLRFIPFLIKTKIGRVILVVGGLFLAYQHFTGGNMMGLQQSATPSQPITQNDENKQFVAAVLGTTETVWNKILDGKYQPPKLVLYNNVTQTACGTGSAQSGPFYCPADKKVYLDLSFMNELKKLGAPGDFAFAYVIAHEVGHHVQNLLGTSTKVHKMQQRSSKVEANRLSVKLELQADCYAGVWGHYVNQQGILEEGDIDEGIKAASSVGDDHLQKMAGHAVQPDGFTHGTSAQRIKWFKKGLTTGDPRQCNTFNTL</sequence>
<evidence type="ECO:0000313" key="8">
    <source>
        <dbReference type="Proteomes" id="UP000238730"/>
    </source>
</evidence>
<feature type="region of interest" description="Disordered" evidence="5">
    <location>
        <begin position="1"/>
        <end position="20"/>
    </location>
</feature>
<evidence type="ECO:0000256" key="6">
    <source>
        <dbReference type="SAM" id="Phobius"/>
    </source>
</evidence>
<dbReference type="AlphaFoldDB" id="A0A2S7VW53"/>
<dbReference type="Proteomes" id="UP000238730">
    <property type="component" value="Unassembled WGS sequence"/>
</dbReference>
<evidence type="ECO:0000313" key="7">
    <source>
        <dbReference type="EMBL" id="PQJ66321.1"/>
    </source>
</evidence>
<feature type="transmembrane region" description="Helical" evidence="6">
    <location>
        <begin position="42"/>
        <end position="59"/>
    </location>
</feature>
<reference evidence="7 8" key="1">
    <citation type="submission" date="2016-12" db="EMBL/GenBank/DDBJ databases">
        <title>Diversity of luminous bacteria.</title>
        <authorList>
            <person name="Yoshizawa S."/>
            <person name="Kogure K."/>
        </authorList>
    </citation>
    <scope>NUCLEOTIDE SEQUENCE [LARGE SCALE GENOMIC DNA]</scope>
    <source>
        <strain evidence="7 8">LC1-200</strain>
    </source>
</reference>
<comment type="caution">
    <text evidence="7">The sequence shown here is derived from an EMBL/GenBank/DDBJ whole genome shotgun (WGS) entry which is preliminary data.</text>
</comment>
<evidence type="ECO:0000256" key="2">
    <source>
        <dbReference type="ARBA" id="ARBA00022692"/>
    </source>
</evidence>
<evidence type="ECO:0000256" key="5">
    <source>
        <dbReference type="SAM" id="MobiDB-lite"/>
    </source>
</evidence>